<dbReference type="GO" id="GO:0051266">
    <property type="term" value="F:sirohydrochlorin ferrochelatase activity"/>
    <property type="evidence" value="ECO:0007669"/>
    <property type="project" value="UniProtKB-EC"/>
</dbReference>
<organism evidence="3 4">
    <name type="scientific">Paenibacillus konkukensis</name>
    <dbReference type="NCBI Taxonomy" id="2020716"/>
    <lineage>
        <taxon>Bacteria</taxon>
        <taxon>Bacillati</taxon>
        <taxon>Bacillota</taxon>
        <taxon>Bacilli</taxon>
        <taxon>Bacillales</taxon>
        <taxon>Paenibacillaceae</taxon>
        <taxon>Paenibacillus</taxon>
    </lineage>
</organism>
<accession>A0ABY4RTI7</accession>
<keyword evidence="1" id="KW-0479">Metal-binding</keyword>
<evidence type="ECO:0000313" key="3">
    <source>
        <dbReference type="EMBL" id="UQZ85325.1"/>
    </source>
</evidence>
<evidence type="ECO:0000313" key="4">
    <source>
        <dbReference type="Proteomes" id="UP001057134"/>
    </source>
</evidence>
<keyword evidence="2 3" id="KW-0456">Lyase</keyword>
<keyword evidence="4" id="KW-1185">Reference proteome</keyword>
<evidence type="ECO:0000256" key="1">
    <source>
        <dbReference type="ARBA" id="ARBA00022723"/>
    </source>
</evidence>
<reference evidence="3" key="2">
    <citation type="journal article" date="2021" name="J Anim Sci Technol">
        <title>Complete genome sequence of Paenibacillus konkukensis sp. nov. SK3146 as a potential probiotic strain.</title>
        <authorList>
            <person name="Jung H.I."/>
            <person name="Park S."/>
            <person name="Niu K.M."/>
            <person name="Lee S.W."/>
            <person name="Kothari D."/>
            <person name="Yi K.J."/>
            <person name="Kim S.K."/>
        </authorList>
    </citation>
    <scope>NUCLEOTIDE SEQUENCE</scope>
    <source>
        <strain evidence="3">SK3146</strain>
    </source>
</reference>
<gene>
    <name evidence="3" type="primary">sirB</name>
    <name evidence="3" type="ORF">SK3146_04614</name>
</gene>
<name>A0ABY4RTI7_9BACL</name>
<dbReference type="SUPFAM" id="SSF53800">
    <property type="entry name" value="Chelatase"/>
    <property type="match status" value="1"/>
</dbReference>
<reference evidence="3" key="1">
    <citation type="submission" date="2018-02" db="EMBL/GenBank/DDBJ databases">
        <authorList>
            <person name="Kim S.-K."/>
            <person name="Jung H.-I."/>
            <person name="Lee S.-W."/>
        </authorList>
    </citation>
    <scope>NUCLEOTIDE SEQUENCE</scope>
    <source>
        <strain evidence="3">SK3146</strain>
    </source>
</reference>
<dbReference type="PANTHER" id="PTHR33542">
    <property type="entry name" value="SIROHYDROCHLORIN FERROCHELATASE, CHLOROPLASTIC"/>
    <property type="match status" value="1"/>
</dbReference>
<dbReference type="InterPro" id="IPR002762">
    <property type="entry name" value="CbiX-like"/>
</dbReference>
<dbReference type="EMBL" id="CP027059">
    <property type="protein sequence ID" value="UQZ85325.1"/>
    <property type="molecule type" value="Genomic_DNA"/>
</dbReference>
<dbReference type="Pfam" id="PF01903">
    <property type="entry name" value="CbiX"/>
    <property type="match status" value="2"/>
</dbReference>
<dbReference type="PANTHER" id="PTHR33542:SF3">
    <property type="entry name" value="SIROHYDROCHLORIN FERROCHELATASE, CHLOROPLASTIC"/>
    <property type="match status" value="1"/>
</dbReference>
<sequence>MIFPCERTFLCERGYLVVKYGILVISHGSRSEEWVRLVDEAVEAMSVPEGVPVYSSFLEIVEGRLIQDGITALEALGVTDMIVIPLFVSSGSTHIDEISYALGVKAKPELPTDMKPFAIRATIHFTSPIDDDPDIASIVYEKMKPLSADPSRELVLLVGHGSSEPGFHERWQEGLSRLAERIQTLGGFDEVGTAMLLPDQIQSKLEAWRRRKPDYSVLVAPLFLSEGYFTSEVIPSRMQNYTYKYNGRSLLPHPLLARWMEKQTASFWSGNHAANRGERVIKE</sequence>
<dbReference type="Proteomes" id="UP001057134">
    <property type="component" value="Chromosome"/>
</dbReference>
<evidence type="ECO:0000256" key="2">
    <source>
        <dbReference type="ARBA" id="ARBA00023239"/>
    </source>
</evidence>
<dbReference type="EC" id="4.99.1.4" evidence="3"/>
<proteinExistence type="predicted"/>
<protein>
    <submittedName>
        <fullName evidence="3">Sirohydrochlorin ferrochelatase</fullName>
        <ecNumber evidence="3">4.99.1.4</ecNumber>
    </submittedName>
</protein>
<dbReference type="Gene3D" id="3.40.50.1400">
    <property type="match status" value="2"/>
</dbReference>
<dbReference type="InterPro" id="IPR050963">
    <property type="entry name" value="Sirohydro_Cobaltochel/CbiX"/>
</dbReference>